<keyword evidence="2 5" id="KW-0812">Transmembrane</keyword>
<protein>
    <recommendedName>
        <fullName evidence="8">Bile acid:sodium symporter</fullName>
    </recommendedName>
</protein>
<dbReference type="Proteomes" id="UP001253545">
    <property type="component" value="Unassembled WGS sequence"/>
</dbReference>
<comment type="subcellular location">
    <subcellularLocation>
        <location evidence="1">Membrane</location>
        <topology evidence="1">Multi-pass membrane protein</topology>
    </subcellularLocation>
</comment>
<feature type="transmembrane region" description="Helical" evidence="5">
    <location>
        <begin position="204"/>
        <end position="222"/>
    </location>
</feature>
<feature type="transmembrane region" description="Helical" evidence="5">
    <location>
        <begin position="173"/>
        <end position="192"/>
    </location>
</feature>
<feature type="transmembrane region" description="Helical" evidence="5">
    <location>
        <begin position="6"/>
        <end position="24"/>
    </location>
</feature>
<evidence type="ECO:0000256" key="3">
    <source>
        <dbReference type="ARBA" id="ARBA00022989"/>
    </source>
</evidence>
<dbReference type="Gene3D" id="1.20.1530.20">
    <property type="match status" value="1"/>
</dbReference>
<reference evidence="6 7" key="1">
    <citation type="submission" date="2023-09" db="EMBL/GenBank/DDBJ databases">
        <authorList>
            <person name="Rey-Velasco X."/>
        </authorList>
    </citation>
    <scope>NUCLEOTIDE SEQUENCE [LARGE SCALE GENOMIC DNA]</scope>
    <source>
        <strain evidence="6 7">P117</strain>
    </source>
</reference>
<gene>
    <name evidence="6" type="ORF">RM552_16585</name>
</gene>
<keyword evidence="4 5" id="KW-0472">Membrane</keyword>
<dbReference type="InterPro" id="IPR038770">
    <property type="entry name" value="Na+/solute_symporter_sf"/>
</dbReference>
<keyword evidence="7" id="KW-1185">Reference proteome</keyword>
<dbReference type="EMBL" id="JAVRHX010000007">
    <property type="protein sequence ID" value="MDT0596474.1"/>
    <property type="molecule type" value="Genomic_DNA"/>
</dbReference>
<dbReference type="Pfam" id="PF01758">
    <property type="entry name" value="SBF"/>
    <property type="match status" value="1"/>
</dbReference>
<organism evidence="6 7">
    <name type="scientific">Glaciecola petra</name>
    <dbReference type="NCBI Taxonomy" id="3075602"/>
    <lineage>
        <taxon>Bacteria</taxon>
        <taxon>Pseudomonadati</taxon>
        <taxon>Pseudomonadota</taxon>
        <taxon>Gammaproteobacteria</taxon>
        <taxon>Alteromonadales</taxon>
        <taxon>Alteromonadaceae</taxon>
        <taxon>Glaciecola</taxon>
    </lineage>
</organism>
<evidence type="ECO:0000313" key="7">
    <source>
        <dbReference type="Proteomes" id="UP001253545"/>
    </source>
</evidence>
<comment type="caution">
    <text evidence="6">The sequence shown here is derived from an EMBL/GenBank/DDBJ whole genome shotgun (WGS) entry which is preliminary data.</text>
</comment>
<dbReference type="RefSeq" id="WP_311369998.1">
    <property type="nucleotide sequence ID" value="NZ_JAVRHX010000007.1"/>
</dbReference>
<name>A0ABU2ZV09_9ALTE</name>
<evidence type="ECO:0000256" key="1">
    <source>
        <dbReference type="ARBA" id="ARBA00004141"/>
    </source>
</evidence>
<feature type="transmembrane region" description="Helical" evidence="5">
    <location>
        <begin position="99"/>
        <end position="123"/>
    </location>
</feature>
<dbReference type="PANTHER" id="PTHR10361:SF24">
    <property type="entry name" value="P3 PROTEIN"/>
    <property type="match status" value="1"/>
</dbReference>
<feature type="transmembrane region" description="Helical" evidence="5">
    <location>
        <begin position="143"/>
        <end position="161"/>
    </location>
</feature>
<feature type="transmembrane region" description="Helical" evidence="5">
    <location>
        <begin position="263"/>
        <end position="286"/>
    </location>
</feature>
<accession>A0ABU2ZV09</accession>
<evidence type="ECO:0000313" key="6">
    <source>
        <dbReference type="EMBL" id="MDT0596474.1"/>
    </source>
</evidence>
<dbReference type="PANTHER" id="PTHR10361">
    <property type="entry name" value="SODIUM-BILE ACID COTRANSPORTER"/>
    <property type="match status" value="1"/>
</dbReference>
<dbReference type="InterPro" id="IPR002657">
    <property type="entry name" value="BilAc:Na_symport/Acr3"/>
</dbReference>
<feature type="transmembrane region" description="Helical" evidence="5">
    <location>
        <begin position="44"/>
        <end position="64"/>
    </location>
</feature>
<evidence type="ECO:0008006" key="8">
    <source>
        <dbReference type="Google" id="ProtNLM"/>
    </source>
</evidence>
<sequence length="295" mass="31661">MDNAFVLTLIQVVVPITMFTLMFGMGLTLTKSDFKRIVLYPKPVLVGLVLQLAIMPLIGFGLALHFELSIMLAVGLVALAATPGGTTSNVIVHMGKGDTALSITLTAIATSVTLLTLPIWVNFVLLQLGTDAYRIEMPILKTAVQLAIFTVIPVLVGMYVNSKYPKLKSYEPLISRISLVAMIAAFIGAAVADNGNALTNAGDVFLPTFLLLVSAIIIGFILPKSLGITAKESATIAVETCLKNILLSLFIATNSLKEPEASYASAIMGIIMIPAAIMIMVFFKYFNNKQTTFRN</sequence>
<feature type="transmembrane region" description="Helical" evidence="5">
    <location>
        <begin position="70"/>
        <end position="92"/>
    </location>
</feature>
<proteinExistence type="predicted"/>
<keyword evidence="3 5" id="KW-1133">Transmembrane helix</keyword>
<evidence type="ECO:0000256" key="5">
    <source>
        <dbReference type="SAM" id="Phobius"/>
    </source>
</evidence>
<dbReference type="InterPro" id="IPR004710">
    <property type="entry name" value="Bilac:Na_transpt"/>
</dbReference>
<evidence type="ECO:0000256" key="4">
    <source>
        <dbReference type="ARBA" id="ARBA00023136"/>
    </source>
</evidence>
<evidence type="ECO:0000256" key="2">
    <source>
        <dbReference type="ARBA" id="ARBA00022692"/>
    </source>
</evidence>